<keyword evidence="2" id="KW-0479">Metal-binding</keyword>
<comment type="similarity">
    <text evidence="4">Belongs to the cytochrome b5 family.</text>
</comment>
<evidence type="ECO:0000256" key="3">
    <source>
        <dbReference type="ARBA" id="ARBA00023004"/>
    </source>
</evidence>
<dbReference type="Gene3D" id="3.10.120.10">
    <property type="entry name" value="Cytochrome b5-like heme/steroid binding domain"/>
    <property type="match status" value="1"/>
</dbReference>
<dbReference type="GO" id="GO:0020037">
    <property type="term" value="F:heme binding"/>
    <property type="evidence" value="ECO:0007669"/>
    <property type="project" value="TreeGrafter"/>
</dbReference>
<organism evidence="6 7">
    <name type="scientific">Candidatus Accumulibacter meliphilus</name>
    <dbReference type="NCBI Taxonomy" id="2211374"/>
    <lineage>
        <taxon>Bacteria</taxon>
        <taxon>Pseudomonadati</taxon>
        <taxon>Pseudomonadota</taxon>
        <taxon>Betaproteobacteria</taxon>
        <taxon>Candidatus Accumulibacter</taxon>
    </lineage>
</organism>
<reference evidence="6 7" key="1">
    <citation type="submission" date="2018-05" db="EMBL/GenBank/DDBJ databases">
        <title>Integrated omic analyses show evidence that a Ca. Accumulibacter phosphatis strain performs denitrification under micro-aerobic conditions.</title>
        <authorList>
            <person name="Camejo P.Y."/>
            <person name="Katherine M.D."/>
            <person name="Daniel N.R."/>
        </authorList>
    </citation>
    <scope>NUCLEOTIDE SEQUENCE [LARGE SCALE GENOMIC DNA]</scope>
    <source>
        <strain evidence="6">UW-LDO-IC</strain>
    </source>
</reference>
<comment type="caution">
    <text evidence="6">The sequence shown here is derived from an EMBL/GenBank/DDBJ whole genome shotgun (WGS) entry which is preliminary data.</text>
</comment>
<dbReference type="InterPro" id="IPR050668">
    <property type="entry name" value="Cytochrome_b5"/>
</dbReference>
<dbReference type="InterPro" id="IPR001199">
    <property type="entry name" value="Cyt_B5-like_heme/steroid-bd"/>
</dbReference>
<dbReference type="AlphaFoldDB" id="A0A369XMG5"/>
<dbReference type="Proteomes" id="UP000253831">
    <property type="component" value="Unassembled WGS sequence"/>
</dbReference>
<keyword evidence="1" id="KW-0349">Heme</keyword>
<name>A0A369XMG5_9PROT</name>
<accession>A0A369XMG5</accession>
<sequence>MMRQLFIIATASFWLLLLGFASSDRWLPSQVQAPLPVASDDFRTLGEVARHKTVDDCWMAINGEVYDLSSYLPEHPSEPEIIVPWCGREASEAYRTKMKNRTHSARADRQLAEYRIATLQSR</sequence>
<proteinExistence type="inferred from homology"/>
<gene>
    <name evidence="6" type="ORF">DVS81_15535</name>
</gene>
<dbReference type="GO" id="GO:0046872">
    <property type="term" value="F:metal ion binding"/>
    <property type="evidence" value="ECO:0007669"/>
    <property type="project" value="UniProtKB-KW"/>
</dbReference>
<keyword evidence="3" id="KW-0408">Iron</keyword>
<evidence type="ECO:0000313" key="6">
    <source>
        <dbReference type="EMBL" id="RDE49649.1"/>
    </source>
</evidence>
<feature type="domain" description="Cytochrome b5 heme-binding" evidence="5">
    <location>
        <begin position="40"/>
        <end position="120"/>
    </location>
</feature>
<dbReference type="PANTHER" id="PTHR19359">
    <property type="entry name" value="CYTOCHROME B5"/>
    <property type="match status" value="1"/>
</dbReference>
<evidence type="ECO:0000259" key="5">
    <source>
        <dbReference type="PROSITE" id="PS50255"/>
    </source>
</evidence>
<evidence type="ECO:0000256" key="2">
    <source>
        <dbReference type="ARBA" id="ARBA00022723"/>
    </source>
</evidence>
<dbReference type="EMBL" id="QPGA01000036">
    <property type="protein sequence ID" value="RDE49649.1"/>
    <property type="molecule type" value="Genomic_DNA"/>
</dbReference>
<evidence type="ECO:0000256" key="4">
    <source>
        <dbReference type="ARBA" id="ARBA00038168"/>
    </source>
</evidence>
<evidence type="ECO:0000313" key="7">
    <source>
        <dbReference type="Proteomes" id="UP000253831"/>
    </source>
</evidence>
<protein>
    <submittedName>
        <fullName evidence="6">Cytochrome b5 domain-containing protein</fullName>
    </submittedName>
</protein>
<dbReference type="PROSITE" id="PS50255">
    <property type="entry name" value="CYTOCHROME_B5_2"/>
    <property type="match status" value="1"/>
</dbReference>
<dbReference type="Pfam" id="PF00173">
    <property type="entry name" value="Cyt-b5"/>
    <property type="match status" value="1"/>
</dbReference>
<dbReference type="InterPro" id="IPR036400">
    <property type="entry name" value="Cyt_B5-like_heme/steroid_sf"/>
</dbReference>
<evidence type="ECO:0000256" key="1">
    <source>
        <dbReference type="ARBA" id="ARBA00022617"/>
    </source>
</evidence>
<dbReference type="SUPFAM" id="SSF55856">
    <property type="entry name" value="Cytochrome b5-like heme/steroid binding domain"/>
    <property type="match status" value="1"/>
</dbReference>
<dbReference type="SMART" id="SM01117">
    <property type="entry name" value="Cyt-b5"/>
    <property type="match status" value="1"/>
</dbReference>
<dbReference type="GO" id="GO:0016020">
    <property type="term" value="C:membrane"/>
    <property type="evidence" value="ECO:0007669"/>
    <property type="project" value="TreeGrafter"/>
</dbReference>